<proteinExistence type="predicted"/>
<gene>
    <name evidence="3" type="ORF">ECRASSUSDP1_LOCUS4092</name>
</gene>
<evidence type="ECO:0000256" key="2">
    <source>
        <dbReference type="SAM" id="MobiDB-lite"/>
    </source>
</evidence>
<reference evidence="3" key="1">
    <citation type="submission" date="2023-07" db="EMBL/GenBank/DDBJ databases">
        <authorList>
            <consortium name="AG Swart"/>
            <person name="Singh M."/>
            <person name="Singh A."/>
            <person name="Seah K."/>
            <person name="Emmerich C."/>
        </authorList>
    </citation>
    <scope>NUCLEOTIDE SEQUENCE</scope>
    <source>
        <strain evidence="3">DP1</strain>
    </source>
</reference>
<name>A0AAD1U7H6_EUPCR</name>
<dbReference type="AlphaFoldDB" id="A0AAD1U7H6"/>
<sequence length="537" mass="63241">MSNCKNPVKHYVVYSSEYICGSCKELTYLDNEVKPLPVPHKIDYSLQIVECNIETIELLLVHKPTLQYKWEHLMESFKNFKVRVTKLREAFQNLITKKFWSRMEDIRPQIEQLKQEWKQSPILIELLLFRNSENIRLRVKGIDEEDSILNQNIRLKITLDKVRRERLQIETDLNTKIEKLYMHNSEIDSQRDQLQEELDSMKHRIAQLETQNTELETLNIELKAQNTELESQKIQLTTDLCKAKAQTEEKKVQIEDMKTSYAGLKTNYEDLKALISNKIDELNVSHSQTDIKFQKLYRRLEEQGSKFNQIICKNLKNMGMDLDWIDAILTTNQKKDSEQSEGHFKISQNPKNPTNSKESKEAKPRLNSTSGIISQRSSPLTQMLTKAYVKIDPSLQKISSPKCIEFLRQIVSQKEIVFYFNFDEHKKVFQEINKILVDHLEKITLWHLDQVETGFAINFLLNCIPDKLKELSFWGGSSKPSITPYLDSILSLKDDIGERIYFDCFRITAKEKEIIQEAFGRIKVEYDRKISFLIFRW</sequence>
<comment type="caution">
    <text evidence="3">The sequence shown here is derived from an EMBL/GenBank/DDBJ whole genome shotgun (WGS) entry which is preliminary data.</text>
</comment>
<keyword evidence="1" id="KW-0175">Coiled coil</keyword>
<evidence type="ECO:0000313" key="4">
    <source>
        <dbReference type="Proteomes" id="UP001295684"/>
    </source>
</evidence>
<protein>
    <submittedName>
        <fullName evidence="3">Uncharacterized protein</fullName>
    </submittedName>
</protein>
<keyword evidence="4" id="KW-1185">Reference proteome</keyword>
<feature type="coiled-coil region" evidence="1">
    <location>
        <begin position="177"/>
        <end position="274"/>
    </location>
</feature>
<dbReference type="EMBL" id="CAMPGE010003921">
    <property type="protein sequence ID" value="CAI2362765.1"/>
    <property type="molecule type" value="Genomic_DNA"/>
</dbReference>
<dbReference type="Gene3D" id="1.10.287.1490">
    <property type="match status" value="1"/>
</dbReference>
<organism evidence="3 4">
    <name type="scientific">Euplotes crassus</name>
    <dbReference type="NCBI Taxonomy" id="5936"/>
    <lineage>
        <taxon>Eukaryota</taxon>
        <taxon>Sar</taxon>
        <taxon>Alveolata</taxon>
        <taxon>Ciliophora</taxon>
        <taxon>Intramacronucleata</taxon>
        <taxon>Spirotrichea</taxon>
        <taxon>Hypotrichia</taxon>
        <taxon>Euplotida</taxon>
        <taxon>Euplotidae</taxon>
        <taxon>Moneuplotes</taxon>
    </lineage>
</organism>
<dbReference type="Proteomes" id="UP001295684">
    <property type="component" value="Unassembled WGS sequence"/>
</dbReference>
<evidence type="ECO:0000256" key="1">
    <source>
        <dbReference type="SAM" id="Coils"/>
    </source>
</evidence>
<accession>A0AAD1U7H6</accession>
<evidence type="ECO:0000313" key="3">
    <source>
        <dbReference type="EMBL" id="CAI2362765.1"/>
    </source>
</evidence>
<feature type="region of interest" description="Disordered" evidence="2">
    <location>
        <begin position="337"/>
        <end position="372"/>
    </location>
</feature>
<feature type="compositionally biased region" description="Polar residues" evidence="2">
    <location>
        <begin position="346"/>
        <end position="356"/>
    </location>
</feature>